<dbReference type="AlphaFoldDB" id="A0A5Q0UHB7"/>
<reference evidence="8" key="1">
    <citation type="submission" date="2019-05" db="EMBL/GenBank/DDBJ databases">
        <title>Candidatus Nanohalobium constans, a novel model system to study the DPANN nano-sized archaea: genomic and physiological characterization of a nanoarchaeon co-cultured with its chitinotrophic host.</title>
        <authorList>
            <person name="La Cono V."/>
            <person name="Arcadi E."/>
            <person name="Crisafi F."/>
            <person name="Denaro R."/>
            <person name="La Spada G."/>
            <person name="Messina E."/>
            <person name="Smedile F."/>
            <person name="Toshchakov S.V."/>
            <person name="Shevchenko M.A."/>
            <person name="Golyshin P.N."/>
            <person name="Golyshina O.V."/>
            <person name="Ferrer M."/>
            <person name="Rohde M."/>
            <person name="Mushegian A."/>
            <person name="Sorokin D.Y."/>
            <person name="Giuliano L."/>
            <person name="Yakimov M.M."/>
        </authorList>
    </citation>
    <scope>NUCLEOTIDE SEQUENCE [LARGE SCALE GENOMIC DNA]</scope>
    <source>
        <strain evidence="8">LC1Nh</strain>
    </source>
</reference>
<dbReference type="EC" id="3.1.26.5" evidence="6"/>
<gene>
    <name evidence="7" type="primary">pop4</name>
    <name evidence="6" type="synonym">rnp1</name>
    <name evidence="7" type="ORF">LC1Nh_1108</name>
</gene>
<dbReference type="GO" id="GO:0001682">
    <property type="term" value="P:tRNA 5'-leader removal"/>
    <property type="evidence" value="ECO:0007669"/>
    <property type="project" value="UniProtKB-UniRule"/>
</dbReference>
<dbReference type="SMART" id="SM00538">
    <property type="entry name" value="POP4"/>
    <property type="match status" value="1"/>
</dbReference>
<dbReference type="InterPro" id="IPR036980">
    <property type="entry name" value="RNase_P/MRP_Rpp29_sf"/>
</dbReference>
<dbReference type="GeneID" id="42365507"/>
<dbReference type="GO" id="GO:0005737">
    <property type="term" value="C:cytoplasm"/>
    <property type="evidence" value="ECO:0007669"/>
    <property type="project" value="UniProtKB-SubCell"/>
</dbReference>
<dbReference type="EMBL" id="CP040089">
    <property type="protein sequence ID" value="QGA80976.1"/>
    <property type="molecule type" value="Genomic_DNA"/>
</dbReference>
<sequence length="92" mass="10836">MPRTPENLPRHELIGLRVEIEEHPDSNKVGISGEVLDETRDMLRIEDKWVEKEGTTFVFELGEEKIRIKGDIIKKRPEDRVKMSIPDKWEQV</sequence>
<evidence type="ECO:0000256" key="2">
    <source>
        <dbReference type="ARBA" id="ARBA00022694"/>
    </source>
</evidence>
<dbReference type="GO" id="GO:0030677">
    <property type="term" value="C:ribonuclease P complex"/>
    <property type="evidence" value="ECO:0007669"/>
    <property type="project" value="UniProtKB-UniRule"/>
</dbReference>
<dbReference type="GO" id="GO:0003723">
    <property type="term" value="F:RNA binding"/>
    <property type="evidence" value="ECO:0007669"/>
    <property type="project" value="InterPro"/>
</dbReference>
<comment type="catalytic activity">
    <reaction evidence="6">
        <text>Endonucleolytic cleavage of RNA, removing 5'-extranucleotides from tRNA precursor.</text>
        <dbReference type="EC" id="3.1.26.5"/>
    </reaction>
</comment>
<comment type="subcellular location">
    <subcellularLocation>
        <location evidence="6">Cytoplasm</location>
    </subcellularLocation>
</comment>
<keyword evidence="4 6" id="KW-0255">Endonuclease</keyword>
<keyword evidence="1 6" id="KW-0963">Cytoplasm</keyword>
<dbReference type="OrthoDB" id="39019at2157"/>
<keyword evidence="8" id="KW-1185">Reference proteome</keyword>
<keyword evidence="2 6" id="KW-0819">tRNA processing</keyword>
<comment type="similarity">
    <text evidence="6">Belongs to the eukaryotic/archaeal RNase P protein component 1 family.</text>
</comment>
<proteinExistence type="inferred from homology"/>
<dbReference type="RefSeq" id="WP_153550725.1">
    <property type="nucleotide sequence ID" value="NZ_CP040089.1"/>
</dbReference>
<dbReference type="HAMAP" id="MF_00754">
    <property type="entry name" value="RNase_P_1"/>
    <property type="match status" value="1"/>
</dbReference>
<dbReference type="KEGG" id="ncon:LC1Nh_1108"/>
<evidence type="ECO:0000256" key="1">
    <source>
        <dbReference type="ARBA" id="ARBA00022490"/>
    </source>
</evidence>
<dbReference type="GO" id="GO:0004526">
    <property type="term" value="F:ribonuclease P activity"/>
    <property type="evidence" value="ECO:0007669"/>
    <property type="project" value="UniProtKB-UniRule"/>
</dbReference>
<comment type="function">
    <text evidence="6">Part of ribonuclease P, a protein complex that generates mature tRNA molecules by cleaving their 5'-ends.</text>
</comment>
<dbReference type="Pfam" id="PF01868">
    <property type="entry name" value="RNase_P-MRP_p29"/>
    <property type="match status" value="1"/>
</dbReference>
<accession>A0A5Q0UHB7</accession>
<dbReference type="InterPro" id="IPR023538">
    <property type="entry name" value="RNP1"/>
</dbReference>
<dbReference type="Gene3D" id="2.30.30.210">
    <property type="entry name" value="Ribonuclease P/MRP, subunit p29"/>
    <property type="match status" value="1"/>
</dbReference>
<evidence type="ECO:0000256" key="4">
    <source>
        <dbReference type="ARBA" id="ARBA00022759"/>
    </source>
</evidence>
<dbReference type="InterPro" id="IPR002730">
    <property type="entry name" value="Rpp29/RNP1"/>
</dbReference>
<protein>
    <recommendedName>
        <fullName evidence="6">Ribonuclease P protein component 1</fullName>
        <shortName evidence="6">RNase P component 1</shortName>
        <ecNumber evidence="6">3.1.26.5</ecNumber>
    </recommendedName>
    <alternativeName>
        <fullName evidence="6">Rpp29</fullName>
    </alternativeName>
</protein>
<dbReference type="InterPro" id="IPR023534">
    <property type="entry name" value="Rof/RNase_P-like"/>
</dbReference>
<keyword evidence="3 6" id="KW-0540">Nuclease</keyword>
<evidence type="ECO:0000256" key="3">
    <source>
        <dbReference type="ARBA" id="ARBA00022722"/>
    </source>
</evidence>
<organism evidence="7 8">
    <name type="scientific">Candidatus Nanohalobium constans</name>
    <dbReference type="NCBI Taxonomy" id="2565781"/>
    <lineage>
        <taxon>Archaea</taxon>
        <taxon>Candidatus Nanohalarchaeota</taxon>
        <taxon>Candidatus Nanohalobia</taxon>
        <taxon>Candidatus Nanohalobiales</taxon>
        <taxon>Candidatus Nanohalobiaceae</taxon>
        <taxon>Candidatus Nanohalobium</taxon>
    </lineage>
</organism>
<evidence type="ECO:0000256" key="6">
    <source>
        <dbReference type="HAMAP-Rule" id="MF_00754"/>
    </source>
</evidence>
<dbReference type="Proteomes" id="UP000377803">
    <property type="component" value="Chromosome"/>
</dbReference>
<evidence type="ECO:0000313" key="8">
    <source>
        <dbReference type="Proteomes" id="UP000377803"/>
    </source>
</evidence>
<evidence type="ECO:0000256" key="5">
    <source>
        <dbReference type="ARBA" id="ARBA00022801"/>
    </source>
</evidence>
<name>A0A5Q0UHB7_9ARCH</name>
<evidence type="ECO:0000313" key="7">
    <source>
        <dbReference type="EMBL" id="QGA80976.1"/>
    </source>
</evidence>
<keyword evidence="5 6" id="KW-0378">Hydrolase</keyword>
<dbReference type="SUPFAM" id="SSF101744">
    <property type="entry name" value="Rof/RNase P subunit-like"/>
    <property type="match status" value="1"/>
</dbReference>
<comment type="subunit">
    <text evidence="6">Consists of a catalytic RNA component and at least 4-5 protein subunits.</text>
</comment>